<dbReference type="Proteomes" id="UP000301870">
    <property type="component" value="Chromosome 27"/>
</dbReference>
<evidence type="ECO:0000256" key="21">
    <source>
        <dbReference type="ARBA" id="ARBA00033328"/>
    </source>
</evidence>
<evidence type="ECO:0000259" key="23">
    <source>
        <dbReference type="Pfam" id="PF04389"/>
    </source>
</evidence>
<dbReference type="GeneID" id="111358399"/>
<keyword evidence="12" id="KW-0378">Hydrolase</keyword>
<accession>A0A9J7IW49</accession>
<evidence type="ECO:0000256" key="6">
    <source>
        <dbReference type="ARBA" id="ARBA00014116"/>
    </source>
</evidence>
<evidence type="ECO:0000256" key="2">
    <source>
        <dbReference type="ARBA" id="ARBA00004371"/>
    </source>
</evidence>
<dbReference type="AlphaFoldDB" id="A0A9J7IW49"/>
<feature type="domain" description="Peptidase M28" evidence="23">
    <location>
        <begin position="269"/>
        <end position="455"/>
    </location>
</feature>
<dbReference type="GO" id="GO:0005615">
    <property type="term" value="C:extracellular space"/>
    <property type="evidence" value="ECO:0007669"/>
    <property type="project" value="TreeGrafter"/>
</dbReference>
<keyword evidence="24" id="KW-1185">Reference proteome</keyword>
<feature type="chain" id="PRO_5039951273" description="Carboxypeptidase Q" evidence="22">
    <location>
        <begin position="20"/>
        <end position="470"/>
    </location>
</feature>
<evidence type="ECO:0000256" key="4">
    <source>
        <dbReference type="ARBA" id="ARBA00004613"/>
    </source>
</evidence>
<keyword evidence="11 22" id="KW-0732">Signal</keyword>
<dbReference type="GO" id="GO:0043171">
    <property type="term" value="P:peptide catabolic process"/>
    <property type="evidence" value="ECO:0007669"/>
    <property type="project" value="TreeGrafter"/>
</dbReference>
<dbReference type="GO" id="GO:0046872">
    <property type="term" value="F:metal ion binding"/>
    <property type="evidence" value="ECO:0007669"/>
    <property type="project" value="UniProtKB-KW"/>
</dbReference>
<dbReference type="GO" id="GO:0004180">
    <property type="term" value="F:carboxypeptidase activity"/>
    <property type="evidence" value="ECO:0007669"/>
    <property type="project" value="UniProtKB-KW"/>
</dbReference>
<evidence type="ECO:0000256" key="13">
    <source>
        <dbReference type="ARBA" id="ARBA00022824"/>
    </source>
</evidence>
<dbReference type="PANTHER" id="PTHR12053">
    <property type="entry name" value="PROTEASE FAMILY M28 PLASMA GLUTAMATE CARBOXYPEPTIDASE-RELATED"/>
    <property type="match status" value="1"/>
</dbReference>
<evidence type="ECO:0000256" key="14">
    <source>
        <dbReference type="ARBA" id="ARBA00022833"/>
    </source>
</evidence>
<dbReference type="SUPFAM" id="SSF53187">
    <property type="entry name" value="Zn-dependent exopeptidases"/>
    <property type="match status" value="1"/>
</dbReference>
<evidence type="ECO:0000256" key="16">
    <source>
        <dbReference type="ARBA" id="ARBA00023049"/>
    </source>
</evidence>
<dbReference type="KEGG" id="sliu:111358399"/>
<keyword evidence="17" id="KW-0865">Zymogen</keyword>
<sequence length="470" mass="52688">MTALKLLILFPLITIKIDASVVINRYDDECVLDPALVAEISSYENVTKHIMDQIRNNYGKTMYQEYTHFIDKFGARPSGSWILENSINHMINLTRQHGLNDVTTEELEVPHWVRIFEYGLMLQPRAKKIVILGFGSSVSTPRGGILAEAIVVKSFAELEALDRTKVQGKIVVFNEPYVSYGETVIYRTLGASKAARKGAVATLVRSITPFSIYAPHTGAQYYENNVTKIPTAAITLEDADLLQRLQNEGEKIVLQIQMYYTEDTKKSRNTLVDLKGRVNPEKLVIVSGHIDSWDVGEGAMDDGGGMMISWFVPVVLNTLNLKPRRTVRAILWTAEEPGLIGAQAYLKQHKNELDKINFIMESDEGTFQPLGLDVAGSKKTRCIVQEVLKQFAPINKMENSGAPGSDIVLFIKQNVPGASLLNRNERYYWFHHSEGDTMVVQNMTNVVECAAFWAAFSYVIADLSVDLPRH</sequence>
<dbReference type="GO" id="GO:0005764">
    <property type="term" value="C:lysosome"/>
    <property type="evidence" value="ECO:0007669"/>
    <property type="project" value="UniProtKB-SubCell"/>
</dbReference>
<dbReference type="OrthoDB" id="10013407at2759"/>
<evidence type="ECO:0000313" key="24">
    <source>
        <dbReference type="Proteomes" id="UP000301870"/>
    </source>
</evidence>
<dbReference type="GO" id="GO:0006508">
    <property type="term" value="P:proteolysis"/>
    <property type="evidence" value="ECO:0007669"/>
    <property type="project" value="UniProtKB-KW"/>
</dbReference>
<evidence type="ECO:0000256" key="8">
    <source>
        <dbReference type="ARBA" id="ARBA00022645"/>
    </source>
</evidence>
<keyword evidence="19" id="KW-0458">Lysosome</keyword>
<dbReference type="GO" id="GO:0070573">
    <property type="term" value="F:metallodipeptidase activity"/>
    <property type="evidence" value="ECO:0007669"/>
    <property type="project" value="InterPro"/>
</dbReference>
<evidence type="ECO:0000256" key="19">
    <source>
        <dbReference type="ARBA" id="ARBA00023228"/>
    </source>
</evidence>
<comment type="similarity">
    <text evidence="5">Belongs to the peptidase M28 family.</text>
</comment>
<dbReference type="Pfam" id="PF04389">
    <property type="entry name" value="Peptidase_M28"/>
    <property type="match status" value="1"/>
</dbReference>
<keyword evidence="15" id="KW-0333">Golgi apparatus</keyword>
<organism evidence="24 25">
    <name type="scientific">Spodoptera litura</name>
    <name type="common">Asian cotton leafworm</name>
    <dbReference type="NCBI Taxonomy" id="69820"/>
    <lineage>
        <taxon>Eukaryota</taxon>
        <taxon>Metazoa</taxon>
        <taxon>Ecdysozoa</taxon>
        <taxon>Arthropoda</taxon>
        <taxon>Hexapoda</taxon>
        <taxon>Insecta</taxon>
        <taxon>Pterygota</taxon>
        <taxon>Neoptera</taxon>
        <taxon>Endopterygota</taxon>
        <taxon>Lepidoptera</taxon>
        <taxon>Glossata</taxon>
        <taxon>Ditrysia</taxon>
        <taxon>Noctuoidea</taxon>
        <taxon>Noctuidae</taxon>
        <taxon>Amphipyrinae</taxon>
        <taxon>Spodoptera</taxon>
    </lineage>
</organism>
<dbReference type="InterPro" id="IPR007484">
    <property type="entry name" value="Peptidase_M28"/>
</dbReference>
<protein>
    <recommendedName>
        <fullName evidence="6">Carboxypeptidase Q</fullName>
    </recommendedName>
    <alternativeName>
        <fullName evidence="21">Plasma glutamate carboxypeptidase</fullName>
    </alternativeName>
</protein>
<name>A0A9J7IW49_SPOLT</name>
<gene>
    <name evidence="25" type="primary">LOC111358399</name>
</gene>
<evidence type="ECO:0000256" key="15">
    <source>
        <dbReference type="ARBA" id="ARBA00023034"/>
    </source>
</evidence>
<comment type="subunit">
    <text evidence="20">Homodimer. The monomeric form is inactive while the homodimer is active.</text>
</comment>
<evidence type="ECO:0000313" key="25">
    <source>
        <dbReference type="RefSeq" id="XP_022829286.1"/>
    </source>
</evidence>
<keyword evidence="16" id="KW-0482">Metalloprotease</keyword>
<dbReference type="Gene3D" id="3.40.630.10">
    <property type="entry name" value="Zn peptidases"/>
    <property type="match status" value="1"/>
</dbReference>
<evidence type="ECO:0000256" key="9">
    <source>
        <dbReference type="ARBA" id="ARBA00022670"/>
    </source>
</evidence>
<evidence type="ECO:0000256" key="5">
    <source>
        <dbReference type="ARBA" id="ARBA00010918"/>
    </source>
</evidence>
<keyword evidence="10" id="KW-0479">Metal-binding</keyword>
<proteinExistence type="inferred from homology"/>
<evidence type="ECO:0000256" key="18">
    <source>
        <dbReference type="ARBA" id="ARBA00023180"/>
    </source>
</evidence>
<evidence type="ECO:0000256" key="11">
    <source>
        <dbReference type="ARBA" id="ARBA00022729"/>
    </source>
</evidence>
<keyword evidence="7" id="KW-0964">Secreted</keyword>
<dbReference type="FunFam" id="3.50.30.30:FF:000009">
    <property type="entry name" value="Carboxypeptidase Q"/>
    <property type="match status" value="1"/>
</dbReference>
<dbReference type="Gene3D" id="3.50.30.30">
    <property type="match status" value="1"/>
</dbReference>
<dbReference type="InterPro" id="IPR039866">
    <property type="entry name" value="CPQ"/>
</dbReference>
<evidence type="ECO:0000256" key="22">
    <source>
        <dbReference type="SAM" id="SignalP"/>
    </source>
</evidence>
<keyword evidence="13" id="KW-0256">Endoplasmic reticulum</keyword>
<dbReference type="PANTHER" id="PTHR12053:SF3">
    <property type="entry name" value="CARBOXYPEPTIDASE Q"/>
    <property type="match status" value="1"/>
</dbReference>
<reference evidence="25" key="1">
    <citation type="submission" date="2025-08" db="UniProtKB">
        <authorList>
            <consortium name="RefSeq"/>
        </authorList>
    </citation>
    <scope>IDENTIFICATION</scope>
    <source>
        <strain evidence="25">Ishihara</strain>
        <tissue evidence="25">Whole body</tissue>
    </source>
</reference>
<evidence type="ECO:0000256" key="3">
    <source>
        <dbReference type="ARBA" id="ARBA00004555"/>
    </source>
</evidence>
<feature type="signal peptide" evidence="22">
    <location>
        <begin position="1"/>
        <end position="19"/>
    </location>
</feature>
<dbReference type="GO" id="GO:0005794">
    <property type="term" value="C:Golgi apparatus"/>
    <property type="evidence" value="ECO:0007669"/>
    <property type="project" value="UniProtKB-SubCell"/>
</dbReference>
<dbReference type="RefSeq" id="XP_022829286.1">
    <property type="nucleotide sequence ID" value="XM_022973518.1"/>
</dbReference>
<evidence type="ECO:0000256" key="20">
    <source>
        <dbReference type="ARBA" id="ARBA00025833"/>
    </source>
</evidence>
<keyword evidence="8" id="KW-0121">Carboxypeptidase</keyword>
<keyword evidence="14" id="KW-0862">Zinc</keyword>
<dbReference type="GO" id="GO:0005783">
    <property type="term" value="C:endoplasmic reticulum"/>
    <property type="evidence" value="ECO:0007669"/>
    <property type="project" value="UniProtKB-SubCell"/>
</dbReference>
<keyword evidence="18" id="KW-0325">Glycoprotein</keyword>
<evidence type="ECO:0000256" key="10">
    <source>
        <dbReference type="ARBA" id="ARBA00022723"/>
    </source>
</evidence>
<comment type="subcellular location">
    <subcellularLocation>
        <location evidence="1">Endoplasmic reticulum</location>
    </subcellularLocation>
    <subcellularLocation>
        <location evidence="3">Golgi apparatus</location>
    </subcellularLocation>
    <subcellularLocation>
        <location evidence="2">Lysosome</location>
    </subcellularLocation>
    <subcellularLocation>
        <location evidence="4">Secreted</location>
    </subcellularLocation>
</comment>
<evidence type="ECO:0000256" key="12">
    <source>
        <dbReference type="ARBA" id="ARBA00022801"/>
    </source>
</evidence>
<evidence type="ECO:0000256" key="7">
    <source>
        <dbReference type="ARBA" id="ARBA00022525"/>
    </source>
</evidence>
<keyword evidence="9" id="KW-0645">Protease</keyword>
<evidence type="ECO:0000256" key="17">
    <source>
        <dbReference type="ARBA" id="ARBA00023145"/>
    </source>
</evidence>
<evidence type="ECO:0000256" key="1">
    <source>
        <dbReference type="ARBA" id="ARBA00004240"/>
    </source>
</evidence>